<evidence type="ECO:0000256" key="1">
    <source>
        <dbReference type="SAM" id="SignalP"/>
    </source>
</evidence>
<keyword evidence="1" id="KW-0732">Signal</keyword>
<feature type="chain" id="PRO_5041437963" description="Outer membrane beta-barrel porin/alpha-amylase" evidence="1">
    <location>
        <begin position="28"/>
        <end position="318"/>
    </location>
</feature>
<name>A0AA37SWD4_9ALTE</name>
<reference evidence="2" key="1">
    <citation type="journal article" date="2014" name="Int. J. Syst. Evol. Microbiol.">
        <title>Complete genome sequence of Corynebacterium casei LMG S-19264T (=DSM 44701T), isolated from a smear-ripened cheese.</title>
        <authorList>
            <consortium name="US DOE Joint Genome Institute (JGI-PGF)"/>
            <person name="Walter F."/>
            <person name="Albersmeier A."/>
            <person name="Kalinowski J."/>
            <person name="Ruckert C."/>
        </authorList>
    </citation>
    <scope>NUCLEOTIDE SEQUENCE</scope>
    <source>
        <strain evidence="2">NBRC 110023</strain>
    </source>
</reference>
<reference evidence="2" key="2">
    <citation type="submission" date="2023-01" db="EMBL/GenBank/DDBJ databases">
        <title>Draft genome sequence of Agaribacter marinus strain NBRC 110023.</title>
        <authorList>
            <person name="Sun Q."/>
            <person name="Mori K."/>
        </authorList>
    </citation>
    <scope>NUCLEOTIDE SEQUENCE</scope>
    <source>
        <strain evidence="2">NBRC 110023</strain>
    </source>
</reference>
<dbReference type="EMBL" id="BSOT01000005">
    <property type="protein sequence ID" value="GLR70372.1"/>
    <property type="molecule type" value="Genomic_DNA"/>
</dbReference>
<evidence type="ECO:0008006" key="4">
    <source>
        <dbReference type="Google" id="ProtNLM"/>
    </source>
</evidence>
<organism evidence="2 3">
    <name type="scientific">Agaribacter marinus</name>
    <dbReference type="NCBI Taxonomy" id="1431249"/>
    <lineage>
        <taxon>Bacteria</taxon>
        <taxon>Pseudomonadati</taxon>
        <taxon>Pseudomonadota</taxon>
        <taxon>Gammaproteobacteria</taxon>
        <taxon>Alteromonadales</taxon>
        <taxon>Alteromonadaceae</taxon>
        <taxon>Agaribacter</taxon>
    </lineage>
</organism>
<accession>A0AA37SWD4</accession>
<dbReference type="RefSeq" id="WP_284216672.1">
    <property type="nucleotide sequence ID" value="NZ_BSOT01000005.1"/>
</dbReference>
<comment type="caution">
    <text evidence="2">The sequence shown here is derived from an EMBL/GenBank/DDBJ whole genome shotgun (WGS) entry which is preliminary data.</text>
</comment>
<keyword evidence="3" id="KW-1185">Reference proteome</keyword>
<dbReference type="AlphaFoldDB" id="A0AA37SWD4"/>
<sequence length="318" mass="35733">MYKTLKKIIVAVSLVTTFVTISTAAFAFEWNITSLRTTVSKPDTSHTLIFEPPNSTDQKTAFLLTPVNNERLGFFVDVNGIEIGYAVDVFHDEVETKTQNFLFSYRKLKHAKITLNYQILKGLNTEIEDLSIGNTNVGFESQFLENTKSTKIELFGQHNLYTFNDKASVFEHFFLNRPKLSNHFDWSVSIVGGWSFKHLSLESPESILTQPSFLNDAVPTVGNLESNSFNVNVGPFLSVNLPNNFNAFAEYKVGRGHIRNTSAENGLKESGDEKANAIGAGISWTSKDQKTLILLRGWNQKGRHIETSFGDLSIVRFF</sequence>
<dbReference type="Proteomes" id="UP001156601">
    <property type="component" value="Unassembled WGS sequence"/>
</dbReference>
<feature type="signal peptide" evidence="1">
    <location>
        <begin position="1"/>
        <end position="27"/>
    </location>
</feature>
<protein>
    <recommendedName>
        <fullName evidence="4">Outer membrane beta-barrel porin/alpha-amylase</fullName>
    </recommendedName>
</protein>
<evidence type="ECO:0000313" key="3">
    <source>
        <dbReference type="Proteomes" id="UP001156601"/>
    </source>
</evidence>
<gene>
    <name evidence="2" type="ORF">GCM10007852_12800</name>
</gene>
<proteinExistence type="predicted"/>
<evidence type="ECO:0000313" key="2">
    <source>
        <dbReference type="EMBL" id="GLR70372.1"/>
    </source>
</evidence>